<organism evidence="3 4">
    <name type="scientific">Saccharothrix violaceirubra</name>
    <dbReference type="NCBI Taxonomy" id="413306"/>
    <lineage>
        <taxon>Bacteria</taxon>
        <taxon>Bacillati</taxon>
        <taxon>Actinomycetota</taxon>
        <taxon>Actinomycetes</taxon>
        <taxon>Pseudonocardiales</taxon>
        <taxon>Pseudonocardiaceae</taxon>
        <taxon>Saccharothrix</taxon>
    </lineage>
</organism>
<evidence type="ECO:0000313" key="3">
    <source>
        <dbReference type="EMBL" id="MBB4969396.1"/>
    </source>
</evidence>
<dbReference type="PROSITE" id="PS51257">
    <property type="entry name" value="PROKAR_LIPOPROTEIN"/>
    <property type="match status" value="1"/>
</dbReference>
<dbReference type="Pfam" id="PF13845">
    <property type="entry name" value="Septum_form"/>
    <property type="match status" value="1"/>
</dbReference>
<proteinExistence type="predicted"/>
<dbReference type="InterPro" id="IPR026004">
    <property type="entry name" value="Septum_form"/>
</dbReference>
<protein>
    <recommendedName>
        <fullName evidence="2">Septum formation-related domain-containing protein</fullName>
    </recommendedName>
</protein>
<dbReference type="RefSeq" id="WP_312865952.1">
    <property type="nucleotide sequence ID" value="NZ_BAABAI010000021.1"/>
</dbReference>
<dbReference type="Proteomes" id="UP000542674">
    <property type="component" value="Unassembled WGS sequence"/>
</dbReference>
<evidence type="ECO:0000313" key="4">
    <source>
        <dbReference type="Proteomes" id="UP000542674"/>
    </source>
</evidence>
<feature type="signal peptide" evidence="1">
    <location>
        <begin position="1"/>
        <end position="18"/>
    </location>
</feature>
<feature type="domain" description="Septum formation-related" evidence="2">
    <location>
        <begin position="50"/>
        <end position="253"/>
    </location>
</feature>
<accession>A0A7W7TA87</accession>
<name>A0A7W7TA87_9PSEU</name>
<dbReference type="AlphaFoldDB" id="A0A7W7TA87"/>
<feature type="chain" id="PRO_5039504101" description="Septum formation-related domain-containing protein" evidence="1">
    <location>
        <begin position="19"/>
        <end position="275"/>
    </location>
</feature>
<evidence type="ECO:0000256" key="1">
    <source>
        <dbReference type="SAM" id="SignalP"/>
    </source>
</evidence>
<reference evidence="3 4" key="1">
    <citation type="submission" date="2020-08" db="EMBL/GenBank/DDBJ databases">
        <title>Sequencing the genomes of 1000 actinobacteria strains.</title>
        <authorList>
            <person name="Klenk H.-P."/>
        </authorList>
    </citation>
    <scope>NUCLEOTIDE SEQUENCE [LARGE SCALE GENOMIC DNA]</scope>
    <source>
        <strain evidence="3 4">DSM 45084</strain>
    </source>
</reference>
<keyword evidence="1" id="KW-0732">Signal</keyword>
<sequence length="275" mass="29100">MRNRVITVVVMVALTAAACTSHVPGTPDAEVVSPVLTPAADALPAPGQCTDSGVEVIACTEPHDAEVTEVGTLDLTAAEPTERDLRRAALPACRTALTRHLGSTDHDATRLQVRAFWPSAEGLARGDRWRLCAVTELAPDGTPKKRTSPTKDLLKAAGFATVQLCAEGSPAKEERPRFTACDGPHLAEAVPGVLELGKPTDPSPSRDFVDEKARQHCVTAVKGYVGADRGDVFASWRTYGSQGWSEGFTTAICYAEATRPFTGTLWGIGTKPLPG</sequence>
<gene>
    <name evidence="3" type="ORF">F4559_006755</name>
</gene>
<keyword evidence="4" id="KW-1185">Reference proteome</keyword>
<comment type="caution">
    <text evidence="3">The sequence shown here is derived from an EMBL/GenBank/DDBJ whole genome shotgun (WGS) entry which is preliminary data.</text>
</comment>
<evidence type="ECO:0000259" key="2">
    <source>
        <dbReference type="Pfam" id="PF13845"/>
    </source>
</evidence>
<dbReference type="EMBL" id="JACHJS010000001">
    <property type="protein sequence ID" value="MBB4969396.1"/>
    <property type="molecule type" value="Genomic_DNA"/>
</dbReference>